<evidence type="ECO:0000313" key="2">
    <source>
        <dbReference type="EMBL" id="KAJ1117268.1"/>
    </source>
</evidence>
<accession>A0AAV7NVE0</accession>
<evidence type="ECO:0000313" key="3">
    <source>
        <dbReference type="Proteomes" id="UP001066276"/>
    </source>
</evidence>
<feature type="region of interest" description="Disordered" evidence="1">
    <location>
        <begin position="85"/>
        <end position="128"/>
    </location>
</feature>
<evidence type="ECO:0000256" key="1">
    <source>
        <dbReference type="SAM" id="MobiDB-lite"/>
    </source>
</evidence>
<sequence length="128" mass="13998">MCAPHFWETEADWRAAGAVWWRRAALELRRAWKGVARIPLWGNSCSSSCSSGSCGAAAEKLRQGTQIKETLEKGARRKTARVAMEVTTRQSDNAAGEAPPATVRRGTDGPSTSSDPKHYTRRGSKPRV</sequence>
<comment type="caution">
    <text evidence="2">The sequence shown here is derived from an EMBL/GenBank/DDBJ whole genome shotgun (WGS) entry which is preliminary data.</text>
</comment>
<dbReference type="AlphaFoldDB" id="A0AAV7NVE0"/>
<feature type="compositionally biased region" description="Basic residues" evidence="1">
    <location>
        <begin position="119"/>
        <end position="128"/>
    </location>
</feature>
<reference evidence="2" key="1">
    <citation type="journal article" date="2022" name="bioRxiv">
        <title>Sequencing and chromosome-scale assembly of the giantPleurodeles waltlgenome.</title>
        <authorList>
            <person name="Brown T."/>
            <person name="Elewa A."/>
            <person name="Iarovenko S."/>
            <person name="Subramanian E."/>
            <person name="Araus A.J."/>
            <person name="Petzold A."/>
            <person name="Susuki M."/>
            <person name="Suzuki K.-i.T."/>
            <person name="Hayashi T."/>
            <person name="Toyoda A."/>
            <person name="Oliveira C."/>
            <person name="Osipova E."/>
            <person name="Leigh N.D."/>
            <person name="Simon A."/>
            <person name="Yun M.H."/>
        </authorList>
    </citation>
    <scope>NUCLEOTIDE SEQUENCE</scope>
    <source>
        <strain evidence="2">20211129_DDA</strain>
        <tissue evidence="2">Liver</tissue>
    </source>
</reference>
<keyword evidence="3" id="KW-1185">Reference proteome</keyword>
<organism evidence="2 3">
    <name type="scientific">Pleurodeles waltl</name>
    <name type="common">Iberian ribbed newt</name>
    <dbReference type="NCBI Taxonomy" id="8319"/>
    <lineage>
        <taxon>Eukaryota</taxon>
        <taxon>Metazoa</taxon>
        <taxon>Chordata</taxon>
        <taxon>Craniata</taxon>
        <taxon>Vertebrata</taxon>
        <taxon>Euteleostomi</taxon>
        <taxon>Amphibia</taxon>
        <taxon>Batrachia</taxon>
        <taxon>Caudata</taxon>
        <taxon>Salamandroidea</taxon>
        <taxon>Salamandridae</taxon>
        <taxon>Pleurodelinae</taxon>
        <taxon>Pleurodeles</taxon>
    </lineage>
</organism>
<protein>
    <submittedName>
        <fullName evidence="2">Uncharacterized protein</fullName>
    </submittedName>
</protein>
<name>A0AAV7NVE0_PLEWA</name>
<dbReference type="Proteomes" id="UP001066276">
    <property type="component" value="Chromosome 8"/>
</dbReference>
<dbReference type="EMBL" id="JANPWB010000012">
    <property type="protein sequence ID" value="KAJ1117268.1"/>
    <property type="molecule type" value="Genomic_DNA"/>
</dbReference>
<gene>
    <name evidence="2" type="ORF">NDU88_005468</name>
</gene>
<proteinExistence type="predicted"/>